<organism evidence="7 8">
    <name type="scientific">Physocladia obscura</name>
    <dbReference type="NCBI Taxonomy" id="109957"/>
    <lineage>
        <taxon>Eukaryota</taxon>
        <taxon>Fungi</taxon>
        <taxon>Fungi incertae sedis</taxon>
        <taxon>Chytridiomycota</taxon>
        <taxon>Chytridiomycota incertae sedis</taxon>
        <taxon>Chytridiomycetes</taxon>
        <taxon>Chytridiales</taxon>
        <taxon>Chytriomycetaceae</taxon>
        <taxon>Physocladia</taxon>
    </lineage>
</organism>
<comment type="caution">
    <text evidence="7">The sequence shown here is derived from an EMBL/GenBank/DDBJ whole genome shotgun (WGS) entry which is preliminary data.</text>
</comment>
<gene>
    <name evidence="7" type="ORF">HK100_009138</name>
</gene>
<dbReference type="SUPFAM" id="SSF47973">
    <property type="entry name" value="Ribosomal protein S7"/>
    <property type="match status" value="1"/>
</dbReference>
<dbReference type="GO" id="GO:0005840">
    <property type="term" value="C:ribosome"/>
    <property type="evidence" value="ECO:0007669"/>
    <property type="project" value="UniProtKB-KW"/>
</dbReference>
<feature type="domain" description="Small ribosomal subunit protein uS7" evidence="6">
    <location>
        <begin position="60"/>
        <end position="148"/>
    </location>
</feature>
<dbReference type="Gene3D" id="1.10.455.10">
    <property type="entry name" value="Ribosomal protein S7 domain"/>
    <property type="match status" value="1"/>
</dbReference>
<protein>
    <recommendedName>
        <fullName evidence="6">Small ribosomal subunit protein uS7 domain-containing protein</fullName>
    </recommendedName>
</protein>
<reference evidence="7" key="1">
    <citation type="submission" date="2020-05" db="EMBL/GenBank/DDBJ databases">
        <title>Phylogenomic resolution of chytrid fungi.</title>
        <authorList>
            <person name="Stajich J.E."/>
            <person name="Amses K."/>
            <person name="Simmons R."/>
            <person name="Seto K."/>
            <person name="Myers J."/>
            <person name="Bonds A."/>
            <person name="Quandt C.A."/>
            <person name="Barry K."/>
            <person name="Liu P."/>
            <person name="Grigoriev I."/>
            <person name="Longcore J.E."/>
            <person name="James T.Y."/>
        </authorList>
    </citation>
    <scope>NUCLEOTIDE SEQUENCE</scope>
    <source>
        <strain evidence="7">JEL0513</strain>
    </source>
</reference>
<sequence>MFSLLGRVGSRLQLWGVPVVSSITVRGIGGLGATASGVLLPSASAAGVKETLSEKIRVPPVESPLIAAFVNNIMKDGKKAIARRIVASALGHIGSAPSSSAYATPHLALAAAVEKAEPLFKVVSSKRGAKSLQTPKPLTERQRSESPIEPYLTAKQSNPLQRI</sequence>
<feature type="compositionally biased region" description="Polar residues" evidence="5">
    <location>
        <begin position="154"/>
        <end position="163"/>
    </location>
</feature>
<dbReference type="AlphaFoldDB" id="A0AAD5XAB2"/>
<keyword evidence="8" id="KW-1185">Reference proteome</keyword>
<dbReference type="Proteomes" id="UP001211907">
    <property type="component" value="Unassembled WGS sequence"/>
</dbReference>
<dbReference type="GO" id="GO:0003723">
    <property type="term" value="F:RNA binding"/>
    <property type="evidence" value="ECO:0007669"/>
    <property type="project" value="InterPro"/>
</dbReference>
<dbReference type="InterPro" id="IPR020606">
    <property type="entry name" value="Ribosomal_uS7_CS"/>
</dbReference>
<feature type="region of interest" description="Disordered" evidence="5">
    <location>
        <begin position="126"/>
        <end position="163"/>
    </location>
</feature>
<dbReference type="GO" id="GO:1990904">
    <property type="term" value="C:ribonucleoprotein complex"/>
    <property type="evidence" value="ECO:0007669"/>
    <property type="project" value="UniProtKB-KW"/>
</dbReference>
<dbReference type="InterPro" id="IPR036823">
    <property type="entry name" value="Ribosomal_uS7_dom_sf"/>
</dbReference>
<evidence type="ECO:0000313" key="8">
    <source>
        <dbReference type="Proteomes" id="UP001211907"/>
    </source>
</evidence>
<evidence type="ECO:0000256" key="3">
    <source>
        <dbReference type="ARBA" id="ARBA00023274"/>
    </source>
</evidence>
<evidence type="ECO:0000313" key="7">
    <source>
        <dbReference type="EMBL" id="KAJ3085176.1"/>
    </source>
</evidence>
<dbReference type="EMBL" id="JADGJH010004614">
    <property type="protein sequence ID" value="KAJ3085176.1"/>
    <property type="molecule type" value="Genomic_DNA"/>
</dbReference>
<evidence type="ECO:0000256" key="1">
    <source>
        <dbReference type="ARBA" id="ARBA00007151"/>
    </source>
</evidence>
<evidence type="ECO:0000256" key="5">
    <source>
        <dbReference type="SAM" id="MobiDB-lite"/>
    </source>
</evidence>
<keyword evidence="2 4" id="KW-0689">Ribosomal protein</keyword>
<evidence type="ECO:0000256" key="2">
    <source>
        <dbReference type="ARBA" id="ARBA00022980"/>
    </source>
</evidence>
<name>A0AAD5XAB2_9FUNG</name>
<dbReference type="PROSITE" id="PS00052">
    <property type="entry name" value="RIBOSOMAL_S7"/>
    <property type="match status" value="1"/>
</dbReference>
<keyword evidence="3 4" id="KW-0687">Ribonucleoprotein</keyword>
<dbReference type="GO" id="GO:0003735">
    <property type="term" value="F:structural constituent of ribosome"/>
    <property type="evidence" value="ECO:0007669"/>
    <property type="project" value="InterPro"/>
</dbReference>
<accession>A0AAD5XAB2</accession>
<feature type="non-terminal residue" evidence="7">
    <location>
        <position position="163"/>
    </location>
</feature>
<dbReference type="GO" id="GO:0006412">
    <property type="term" value="P:translation"/>
    <property type="evidence" value="ECO:0007669"/>
    <property type="project" value="InterPro"/>
</dbReference>
<dbReference type="Pfam" id="PF00177">
    <property type="entry name" value="Ribosomal_S7"/>
    <property type="match status" value="1"/>
</dbReference>
<evidence type="ECO:0000259" key="6">
    <source>
        <dbReference type="Pfam" id="PF00177"/>
    </source>
</evidence>
<comment type="similarity">
    <text evidence="1 4">Belongs to the universal ribosomal protein uS7 family.</text>
</comment>
<proteinExistence type="inferred from homology"/>
<evidence type="ECO:0000256" key="4">
    <source>
        <dbReference type="RuleBase" id="RU003619"/>
    </source>
</evidence>
<dbReference type="InterPro" id="IPR023798">
    <property type="entry name" value="Ribosomal_uS7_dom"/>
</dbReference>